<evidence type="ECO:0000256" key="4">
    <source>
        <dbReference type="ARBA" id="ARBA00023002"/>
    </source>
</evidence>
<organism evidence="7 8">
    <name type="scientific">Candidatus Thiodictyon syntrophicum</name>
    <dbReference type="NCBI Taxonomy" id="1166950"/>
    <lineage>
        <taxon>Bacteria</taxon>
        <taxon>Pseudomonadati</taxon>
        <taxon>Pseudomonadota</taxon>
        <taxon>Gammaproteobacteria</taxon>
        <taxon>Chromatiales</taxon>
        <taxon>Chromatiaceae</taxon>
        <taxon>Thiodictyon</taxon>
    </lineage>
</organism>
<dbReference type="OrthoDB" id="9774675at2"/>
<evidence type="ECO:0000256" key="3">
    <source>
        <dbReference type="ARBA" id="ARBA00022746"/>
    </source>
</evidence>
<keyword evidence="7" id="KW-0614">Plasmid</keyword>
<dbReference type="InterPro" id="IPR054841">
    <property type="entry name" value="carotdesatCrtD"/>
</dbReference>
<protein>
    <submittedName>
        <fullName evidence="7">CrtD protein</fullName>
    </submittedName>
</protein>
<name>A0A2K8UIJ2_9GAMM</name>
<gene>
    <name evidence="7" type="ORF">THSYN_31065</name>
</gene>
<reference evidence="7 8" key="1">
    <citation type="submission" date="2017-03" db="EMBL/GenBank/DDBJ databases">
        <title>Complete genome sequence of Candidatus 'Thiodictyon syntrophicum' sp. nov. strain Cad16T, a photolithoautotroph purple sulfur bacterium isolated from an alpine meromictic lake.</title>
        <authorList>
            <person name="Luedin S.M."/>
            <person name="Pothier J.F."/>
            <person name="Danza F."/>
            <person name="Storelli N."/>
            <person name="Wittwer M."/>
            <person name="Tonolla M."/>
        </authorList>
    </citation>
    <scope>NUCLEOTIDE SEQUENCE [LARGE SCALE GENOMIC DNA]</scope>
    <source>
        <strain evidence="7 8">Cad16T</strain>
        <plasmid evidence="8">Plasmid pts485</plasmid>
    </source>
</reference>
<dbReference type="SUPFAM" id="SSF51905">
    <property type="entry name" value="FAD/NAD(P)-binding domain"/>
    <property type="match status" value="1"/>
</dbReference>
<dbReference type="AlphaFoldDB" id="A0A2K8UIJ2"/>
<sequence>MGKKRVVIIGAGMGGLTAALKLAVQGLNVTLVERGTHCGGKLREQHSGERSYYTGPTVLTMPWVFEKIFAEAGAAFRDHVVLHRAVVLARHAWGPDQRLDLYTDHERSAQAIGEFAGAAEAAGFLRFAQHAKRVFSALEGPFMLSPRPTPISIFGRFGVSDLGELMQIKALTTLWSALGGFFKDQRLRQLFGRYATYVGSSPYLSPATLMLIADVESRGVHAIEGGIHRLPEALAVLGAQHGVTFRYREPAAEIVVRGGRVAGVRLASGEHLDADVVVFNGDAAAIGAGLMGRQVSRAIPPVAAGKRSHSVVTWNLVAKPQGFPLQYHNVFFPPDYAQEFHAVFDELRLPSDPTVYICAQDRGNPDAAAPQGPERLLLVVNAPARGDTQTIADSDIRRCEARVFGLLEHCGLTLEQTCEAVITTPAHFERSYPASGGAVFGRASHGWRASFDRPGAKTRIPGLYLAGGTVHPGAGIPMAAISGGIAAATVLADLAGH</sequence>
<dbReference type="InterPro" id="IPR002937">
    <property type="entry name" value="Amino_oxidase"/>
</dbReference>
<dbReference type="PANTHER" id="PTHR43734:SF7">
    <property type="entry name" value="4,4'-DIAPONEUROSPORENE OXYGENASE"/>
    <property type="match status" value="1"/>
</dbReference>
<dbReference type="RefSeq" id="WP_100922995.1">
    <property type="nucleotide sequence ID" value="NZ_CP020372.1"/>
</dbReference>
<keyword evidence="8" id="KW-1185">Reference proteome</keyword>
<evidence type="ECO:0000256" key="5">
    <source>
        <dbReference type="RuleBase" id="RU362075"/>
    </source>
</evidence>
<dbReference type="InterPro" id="IPR014105">
    <property type="entry name" value="Carotenoid/retinoid_OxRdtase"/>
</dbReference>
<keyword evidence="3 5" id="KW-0125">Carotenoid biosynthesis</keyword>
<dbReference type="Proteomes" id="UP000232638">
    <property type="component" value="Plasmid pTs485"/>
</dbReference>
<accession>A0A2K8UIJ2</accession>
<comment type="pathway">
    <text evidence="1 5">Carotenoid biosynthesis.</text>
</comment>
<dbReference type="GO" id="GO:0016117">
    <property type="term" value="P:carotenoid biosynthetic process"/>
    <property type="evidence" value="ECO:0007669"/>
    <property type="project" value="UniProtKB-KW"/>
</dbReference>
<dbReference type="Pfam" id="PF01593">
    <property type="entry name" value="Amino_oxidase"/>
    <property type="match status" value="1"/>
</dbReference>
<evidence type="ECO:0000256" key="2">
    <source>
        <dbReference type="ARBA" id="ARBA00006046"/>
    </source>
</evidence>
<dbReference type="NCBIfam" id="TIGR02734">
    <property type="entry name" value="crtI_fam"/>
    <property type="match status" value="1"/>
</dbReference>
<evidence type="ECO:0000259" key="6">
    <source>
        <dbReference type="Pfam" id="PF01593"/>
    </source>
</evidence>
<dbReference type="Gene3D" id="3.50.50.60">
    <property type="entry name" value="FAD/NAD(P)-binding domain"/>
    <property type="match status" value="2"/>
</dbReference>
<dbReference type="PANTHER" id="PTHR43734">
    <property type="entry name" value="PHYTOENE DESATURASE"/>
    <property type="match status" value="1"/>
</dbReference>
<evidence type="ECO:0000256" key="1">
    <source>
        <dbReference type="ARBA" id="ARBA00004829"/>
    </source>
</evidence>
<dbReference type="EMBL" id="CP020372">
    <property type="protein sequence ID" value="AUB85368.1"/>
    <property type="molecule type" value="Genomic_DNA"/>
</dbReference>
<evidence type="ECO:0000313" key="8">
    <source>
        <dbReference type="Proteomes" id="UP000232638"/>
    </source>
</evidence>
<keyword evidence="4 5" id="KW-0560">Oxidoreductase</keyword>
<dbReference type="GO" id="GO:0016491">
    <property type="term" value="F:oxidoreductase activity"/>
    <property type="evidence" value="ECO:0007669"/>
    <property type="project" value="UniProtKB-KW"/>
</dbReference>
<dbReference type="NCBIfam" id="NF045637">
    <property type="entry name" value="carotdesatCrtDProt"/>
    <property type="match status" value="1"/>
</dbReference>
<dbReference type="KEGG" id="tsy:THSYN_31065"/>
<dbReference type="InterPro" id="IPR036188">
    <property type="entry name" value="FAD/NAD-bd_sf"/>
</dbReference>
<comment type="similarity">
    <text evidence="2 5">Belongs to the carotenoid/retinoid oxidoreductase family.</text>
</comment>
<proteinExistence type="inferred from homology"/>
<feature type="domain" description="Amine oxidase" evidence="6">
    <location>
        <begin position="13"/>
        <end position="491"/>
    </location>
</feature>
<geneLocation type="plasmid" evidence="8">
    <name>pts485</name>
</geneLocation>
<evidence type="ECO:0000313" key="7">
    <source>
        <dbReference type="EMBL" id="AUB85368.1"/>
    </source>
</evidence>